<protein>
    <recommendedName>
        <fullName evidence="2">Glycoside hydrolase family 38 central domain-containing protein</fullName>
    </recommendedName>
</protein>
<dbReference type="InterPro" id="IPR037094">
    <property type="entry name" value="Glyco_hydro_38_cen_sf"/>
</dbReference>
<dbReference type="PANTHER" id="PTHR11607">
    <property type="entry name" value="ALPHA-MANNOSIDASE"/>
    <property type="match status" value="1"/>
</dbReference>
<keyword evidence="1" id="KW-0378">Hydrolase</keyword>
<evidence type="ECO:0000313" key="4">
    <source>
        <dbReference type="Proteomes" id="UP000281553"/>
    </source>
</evidence>
<dbReference type="FunFam" id="1.20.1270.50:FF:000003">
    <property type="entry name" value="Alpha-mannosidase"/>
    <property type="match status" value="1"/>
</dbReference>
<dbReference type="InterPro" id="IPR050843">
    <property type="entry name" value="Glycosyl_Hydrlase_38"/>
</dbReference>
<dbReference type="OrthoDB" id="2016903at2759"/>
<dbReference type="Proteomes" id="UP000281553">
    <property type="component" value="Unassembled WGS sequence"/>
</dbReference>
<dbReference type="PANTHER" id="PTHR11607:SF3">
    <property type="entry name" value="LYSOSOMAL ALPHA-MANNOSIDASE"/>
    <property type="match status" value="1"/>
</dbReference>
<dbReference type="GO" id="GO:0006013">
    <property type="term" value="P:mannose metabolic process"/>
    <property type="evidence" value="ECO:0007669"/>
    <property type="project" value="InterPro"/>
</dbReference>
<feature type="non-terminal residue" evidence="3">
    <location>
        <position position="77"/>
    </location>
</feature>
<accession>A0A3P7NJ56</accession>
<organism evidence="3 4">
    <name type="scientific">Dibothriocephalus latus</name>
    <name type="common">Fish tapeworm</name>
    <name type="synonym">Diphyllobothrium latum</name>
    <dbReference type="NCBI Taxonomy" id="60516"/>
    <lineage>
        <taxon>Eukaryota</taxon>
        <taxon>Metazoa</taxon>
        <taxon>Spiralia</taxon>
        <taxon>Lophotrochozoa</taxon>
        <taxon>Platyhelminthes</taxon>
        <taxon>Cestoda</taxon>
        <taxon>Eucestoda</taxon>
        <taxon>Diphyllobothriidea</taxon>
        <taxon>Diphyllobothriidae</taxon>
        <taxon>Dibothriocephalus</taxon>
    </lineage>
</organism>
<dbReference type="Pfam" id="PF09261">
    <property type="entry name" value="Alpha-mann_mid"/>
    <property type="match status" value="1"/>
</dbReference>
<dbReference type="EMBL" id="UYRU01085515">
    <property type="protein sequence ID" value="VDN34557.1"/>
    <property type="molecule type" value="Genomic_DNA"/>
</dbReference>
<evidence type="ECO:0000259" key="2">
    <source>
        <dbReference type="Pfam" id="PF09261"/>
    </source>
</evidence>
<evidence type="ECO:0000256" key="1">
    <source>
        <dbReference type="ARBA" id="ARBA00022801"/>
    </source>
</evidence>
<dbReference type="SUPFAM" id="SSF88688">
    <property type="entry name" value="Families 57/38 glycoside transferase middle domain"/>
    <property type="match status" value="1"/>
</dbReference>
<dbReference type="GO" id="GO:0005764">
    <property type="term" value="C:lysosome"/>
    <property type="evidence" value="ECO:0007669"/>
    <property type="project" value="TreeGrafter"/>
</dbReference>
<dbReference type="InterPro" id="IPR028995">
    <property type="entry name" value="Glyco_hydro_57/38_cen_sf"/>
</dbReference>
<sequence>MNTSVLTVGGQRRILTLKPDQVVDQLRRMMGVMQHHDAVTGTEKQHVADDYAERLQEAAYGCERLVAAVANDFFAPE</sequence>
<name>A0A3P7NJ56_DIBLA</name>
<proteinExistence type="predicted"/>
<dbReference type="GO" id="GO:0004559">
    <property type="term" value="F:alpha-mannosidase activity"/>
    <property type="evidence" value="ECO:0007669"/>
    <property type="project" value="InterPro"/>
</dbReference>
<feature type="domain" description="Glycoside hydrolase family 38 central" evidence="2">
    <location>
        <begin position="18"/>
        <end position="70"/>
    </location>
</feature>
<evidence type="ECO:0000313" key="3">
    <source>
        <dbReference type="EMBL" id="VDN34557.1"/>
    </source>
</evidence>
<dbReference type="Gene3D" id="1.20.1270.50">
    <property type="entry name" value="Glycoside hydrolase family 38, central domain"/>
    <property type="match status" value="1"/>
</dbReference>
<keyword evidence="4" id="KW-1185">Reference proteome</keyword>
<gene>
    <name evidence="3" type="ORF">DILT_LOCUS16536</name>
</gene>
<dbReference type="InterPro" id="IPR015341">
    <property type="entry name" value="Glyco_hydro_38_cen"/>
</dbReference>
<dbReference type="AlphaFoldDB" id="A0A3P7NJ56"/>
<reference evidence="3 4" key="1">
    <citation type="submission" date="2018-11" db="EMBL/GenBank/DDBJ databases">
        <authorList>
            <consortium name="Pathogen Informatics"/>
        </authorList>
    </citation>
    <scope>NUCLEOTIDE SEQUENCE [LARGE SCALE GENOMIC DNA]</scope>
</reference>